<organism evidence="2 3">
    <name type="scientific">Roseivivax sediminis</name>
    <dbReference type="NCBI Taxonomy" id="936889"/>
    <lineage>
        <taxon>Bacteria</taxon>
        <taxon>Pseudomonadati</taxon>
        <taxon>Pseudomonadota</taxon>
        <taxon>Alphaproteobacteria</taxon>
        <taxon>Rhodobacterales</taxon>
        <taxon>Roseobacteraceae</taxon>
        <taxon>Roseivivax</taxon>
    </lineage>
</organism>
<protein>
    <submittedName>
        <fullName evidence="2">Group 4 capsule polysaccharide lipoprotein gfcB, YjbF</fullName>
    </submittedName>
</protein>
<dbReference type="RefSeq" id="WP_188129590.1">
    <property type="nucleotide sequence ID" value="NZ_FOMS01000002.1"/>
</dbReference>
<feature type="signal peptide" evidence="1">
    <location>
        <begin position="1"/>
        <end position="18"/>
    </location>
</feature>
<evidence type="ECO:0000313" key="3">
    <source>
        <dbReference type="Proteomes" id="UP000325289"/>
    </source>
</evidence>
<feature type="chain" id="PRO_5009301866" evidence="1">
    <location>
        <begin position="19"/>
        <end position="225"/>
    </location>
</feature>
<gene>
    <name evidence="2" type="ORF">SAMN04515678_102199</name>
</gene>
<dbReference type="Proteomes" id="UP000325289">
    <property type="component" value="Unassembled WGS sequence"/>
</dbReference>
<keyword evidence="2" id="KW-0449">Lipoprotein</keyword>
<dbReference type="EMBL" id="FOMS01000002">
    <property type="protein sequence ID" value="SFD66847.1"/>
    <property type="molecule type" value="Genomic_DNA"/>
</dbReference>
<proteinExistence type="predicted"/>
<dbReference type="AlphaFoldDB" id="A0A1I1U7U2"/>
<evidence type="ECO:0000313" key="2">
    <source>
        <dbReference type="EMBL" id="SFD66847.1"/>
    </source>
</evidence>
<sequence length="225" mass="24004">MAILTRASCALAVLAALASCSLTDDGVEGIDTLRGISQQLRQGNERPEPLSQTVISQTVSQVESPLKFIEITSRGGQAIVAPIQSSGEYTTYGSSAGQNVVFRHGMPVQSRGFGGDLMSSDEDALLALLRARQRGTADYVMRYLSGDNDTITYVYTCNVLPQGATGYAAGAVRADATEVEVHCVSETGPDFVSEYTVDGTGEILAGRQWFGGLTDYLVFSTLRRD</sequence>
<accession>A0A1I1U7U2</accession>
<name>A0A1I1U7U2_9RHOB</name>
<dbReference type="PROSITE" id="PS51257">
    <property type="entry name" value="PROKAR_LIPOPROTEIN"/>
    <property type="match status" value="1"/>
</dbReference>
<keyword evidence="3" id="KW-1185">Reference proteome</keyword>
<dbReference type="SUPFAM" id="SSF159270">
    <property type="entry name" value="YmcC-like"/>
    <property type="match status" value="1"/>
</dbReference>
<keyword evidence="1" id="KW-0732">Signal</keyword>
<dbReference type="Pfam" id="PF11102">
    <property type="entry name" value="YjbF"/>
    <property type="match status" value="1"/>
</dbReference>
<evidence type="ECO:0000256" key="1">
    <source>
        <dbReference type="SAM" id="SignalP"/>
    </source>
</evidence>
<dbReference type="InterPro" id="IPR023373">
    <property type="entry name" value="YmcC_sf"/>
</dbReference>
<reference evidence="2 3" key="1">
    <citation type="submission" date="2016-10" db="EMBL/GenBank/DDBJ databases">
        <authorList>
            <person name="Varghese N."/>
            <person name="Submissions S."/>
        </authorList>
    </citation>
    <scope>NUCLEOTIDE SEQUENCE [LARGE SCALE GENOMIC DNA]</scope>
    <source>
        <strain evidence="3">YIM D21,KCTC 23444,ACCC 10710</strain>
    </source>
</reference>
<dbReference type="InterPro" id="IPR021308">
    <property type="entry name" value="GfcB"/>
</dbReference>
<dbReference type="Gene3D" id="2.40.360.10">
    <property type="entry name" value="YmcC-like"/>
    <property type="match status" value="1"/>
</dbReference>